<dbReference type="InterPro" id="IPR020806">
    <property type="entry name" value="PKS_PP-bd"/>
</dbReference>
<dbReference type="InterPro" id="IPR013968">
    <property type="entry name" value="PKS_KR"/>
</dbReference>
<keyword evidence="3" id="KW-0597">Phosphoprotein</keyword>
<dbReference type="GO" id="GO:0004315">
    <property type="term" value="F:3-oxoacyl-[acyl-carrier-protein] synthase activity"/>
    <property type="evidence" value="ECO:0007669"/>
    <property type="project" value="InterPro"/>
</dbReference>
<dbReference type="Pfam" id="PF00550">
    <property type="entry name" value="PP-binding"/>
    <property type="match status" value="2"/>
</dbReference>
<dbReference type="InterPro" id="IPR018201">
    <property type="entry name" value="Ketoacyl_synth_AS"/>
</dbReference>
<feature type="region of interest" description="Disordered" evidence="9">
    <location>
        <begin position="933"/>
        <end position="952"/>
    </location>
</feature>
<dbReference type="PROSITE" id="PS01162">
    <property type="entry name" value="QOR_ZETA_CRYSTAL"/>
    <property type="match status" value="1"/>
</dbReference>
<evidence type="ECO:0000256" key="9">
    <source>
        <dbReference type="SAM" id="MobiDB-lite"/>
    </source>
</evidence>
<dbReference type="Gene3D" id="3.90.180.10">
    <property type="entry name" value="Medium-chain alcohol dehydrogenases, catalytic domain"/>
    <property type="match status" value="1"/>
</dbReference>
<feature type="domain" description="Carrier" evidence="10">
    <location>
        <begin position="1932"/>
        <end position="2007"/>
    </location>
</feature>
<dbReference type="Gene3D" id="3.10.129.110">
    <property type="entry name" value="Polyketide synthase dehydratase"/>
    <property type="match status" value="1"/>
</dbReference>
<dbReference type="Pfam" id="PF14765">
    <property type="entry name" value="PS-DH"/>
    <property type="match status" value="1"/>
</dbReference>
<dbReference type="SUPFAM" id="SSF51735">
    <property type="entry name" value="NAD(P)-binding Rossmann-fold domains"/>
    <property type="match status" value="5"/>
</dbReference>
<name>A0A3M2LVY8_9ACTN</name>
<dbReference type="CDD" id="cd00833">
    <property type="entry name" value="PKS"/>
    <property type="match status" value="2"/>
</dbReference>
<dbReference type="Pfam" id="PF16197">
    <property type="entry name" value="KAsynt_C_assoc"/>
    <property type="match status" value="2"/>
</dbReference>
<dbReference type="SUPFAM" id="SSF52151">
    <property type="entry name" value="FabD/lysophospholipase-like"/>
    <property type="match status" value="2"/>
</dbReference>
<dbReference type="SUPFAM" id="SSF55048">
    <property type="entry name" value="Probable ACP-binding domain of malonyl-CoA ACP transacylase"/>
    <property type="match status" value="2"/>
</dbReference>
<keyword evidence="5" id="KW-0045">Antibiotic biosynthesis</keyword>
<dbReference type="Pfam" id="PF21089">
    <property type="entry name" value="PKS_DH_N"/>
    <property type="match status" value="1"/>
</dbReference>
<comment type="pathway">
    <text evidence="1">Antibiotic biosynthesis.</text>
</comment>
<dbReference type="FunFam" id="1.10.1200.10:FF:000007">
    <property type="entry name" value="Probable polyketide synthase pks17"/>
    <property type="match status" value="2"/>
</dbReference>
<dbReference type="InterPro" id="IPR011032">
    <property type="entry name" value="GroES-like_sf"/>
</dbReference>
<dbReference type="InterPro" id="IPR009081">
    <property type="entry name" value="PP-bd_ACP"/>
</dbReference>
<dbReference type="InterPro" id="IPR042104">
    <property type="entry name" value="PKS_dehydratase_sf"/>
</dbReference>
<dbReference type="FunFam" id="3.40.50.720:FF:000209">
    <property type="entry name" value="Polyketide synthase Pks12"/>
    <property type="match status" value="1"/>
</dbReference>
<dbReference type="InterPro" id="IPR020843">
    <property type="entry name" value="ER"/>
</dbReference>
<dbReference type="InterPro" id="IPR032821">
    <property type="entry name" value="PKS_assoc"/>
</dbReference>
<feature type="active site" description="Proton acceptor; for dehydratase activity" evidence="8">
    <location>
        <position position="871"/>
    </location>
</feature>
<dbReference type="PROSITE" id="PS00606">
    <property type="entry name" value="KS3_1"/>
    <property type="match status" value="2"/>
</dbReference>
<keyword evidence="2" id="KW-0596">Phosphopantetheine</keyword>
<keyword evidence="4" id="KW-0808">Transferase</keyword>
<dbReference type="InterPro" id="IPR049900">
    <property type="entry name" value="PKS_mFAS_DH"/>
</dbReference>
<evidence type="ECO:0000259" key="12">
    <source>
        <dbReference type="PROSITE" id="PS52019"/>
    </source>
</evidence>
<dbReference type="InterPro" id="IPR020807">
    <property type="entry name" value="PKS_DH"/>
</dbReference>
<dbReference type="SMART" id="SM00827">
    <property type="entry name" value="PKS_AT"/>
    <property type="match status" value="2"/>
</dbReference>
<dbReference type="Pfam" id="PF08240">
    <property type="entry name" value="ADH_N"/>
    <property type="match status" value="1"/>
</dbReference>
<feature type="region of interest" description="N-terminal hotdog fold" evidence="8">
    <location>
        <begin position="839"/>
        <end position="966"/>
    </location>
</feature>
<keyword evidence="6" id="KW-0511">Multifunctional enzyme</keyword>
<dbReference type="CDD" id="cd08956">
    <property type="entry name" value="KR_3_FAS_SDR_x"/>
    <property type="match status" value="1"/>
</dbReference>
<dbReference type="SMART" id="SM00826">
    <property type="entry name" value="PKS_DH"/>
    <property type="match status" value="1"/>
</dbReference>
<dbReference type="Pfam" id="PF18369">
    <property type="entry name" value="PKS_DE"/>
    <property type="match status" value="1"/>
</dbReference>
<dbReference type="Gene3D" id="3.40.47.10">
    <property type="match status" value="2"/>
</dbReference>
<comment type="caution">
    <text evidence="13">The sequence shown here is derived from an EMBL/GenBank/DDBJ whole genome shotgun (WGS) entry which is preliminary data.</text>
</comment>
<dbReference type="GO" id="GO:0016491">
    <property type="term" value="F:oxidoreductase activity"/>
    <property type="evidence" value="ECO:0007669"/>
    <property type="project" value="InterPro"/>
</dbReference>
<dbReference type="EMBL" id="RFFJ01000054">
    <property type="protein sequence ID" value="RMI40713.1"/>
    <property type="molecule type" value="Genomic_DNA"/>
</dbReference>
<evidence type="ECO:0000256" key="2">
    <source>
        <dbReference type="ARBA" id="ARBA00022450"/>
    </source>
</evidence>
<dbReference type="Pfam" id="PF22953">
    <property type="entry name" value="SpnB_Rossmann"/>
    <property type="match status" value="1"/>
</dbReference>
<keyword evidence="14" id="KW-1185">Reference proteome</keyword>
<dbReference type="FunFam" id="3.90.180.10:FF:000032">
    <property type="entry name" value="Probable polyketide synthase pks1"/>
    <property type="match status" value="1"/>
</dbReference>
<dbReference type="Gene3D" id="3.40.366.10">
    <property type="entry name" value="Malonyl-Coenzyme A Acyl Carrier Protein, domain 2"/>
    <property type="match status" value="2"/>
</dbReference>
<dbReference type="SMART" id="SM01294">
    <property type="entry name" value="PKS_PP_betabranch"/>
    <property type="match status" value="2"/>
</dbReference>
<dbReference type="PANTHER" id="PTHR43775">
    <property type="entry name" value="FATTY ACID SYNTHASE"/>
    <property type="match status" value="1"/>
</dbReference>
<evidence type="ECO:0000313" key="14">
    <source>
        <dbReference type="Proteomes" id="UP000278673"/>
    </source>
</evidence>
<dbReference type="SUPFAM" id="SSF53901">
    <property type="entry name" value="Thiolase-like"/>
    <property type="match status" value="2"/>
</dbReference>
<feature type="domain" description="PKS/mFAS DH" evidence="12">
    <location>
        <begin position="839"/>
        <end position="1122"/>
    </location>
</feature>
<dbReference type="PROSITE" id="PS50075">
    <property type="entry name" value="CARRIER"/>
    <property type="match status" value="2"/>
</dbReference>
<dbReference type="InterPro" id="IPR013154">
    <property type="entry name" value="ADH-like_N"/>
</dbReference>
<evidence type="ECO:0000256" key="5">
    <source>
        <dbReference type="ARBA" id="ARBA00023194"/>
    </source>
</evidence>
<dbReference type="PANTHER" id="PTHR43775:SF51">
    <property type="entry name" value="INACTIVE PHENOLPHTHIOCEROL SYNTHESIS POLYKETIDE SYNTHASE TYPE I PKS1-RELATED"/>
    <property type="match status" value="1"/>
</dbReference>
<dbReference type="InterPro" id="IPR016039">
    <property type="entry name" value="Thiolase-like"/>
</dbReference>
<dbReference type="NCBIfam" id="NF045894">
    <property type="entry name" value="PKS_plus_SDR"/>
    <property type="match status" value="1"/>
</dbReference>
<dbReference type="InterPro" id="IPR006162">
    <property type="entry name" value="Ppantetheine_attach_site"/>
</dbReference>
<proteinExistence type="predicted"/>
<dbReference type="InterPro" id="IPR049551">
    <property type="entry name" value="PKS_DH_C"/>
</dbReference>
<dbReference type="SUPFAM" id="SSF47336">
    <property type="entry name" value="ACP-like"/>
    <property type="match status" value="2"/>
</dbReference>
<dbReference type="SMART" id="SM00823">
    <property type="entry name" value="PKS_PP"/>
    <property type="match status" value="2"/>
</dbReference>
<dbReference type="InterPro" id="IPR050091">
    <property type="entry name" value="PKS_NRPS_Biosynth_Enz"/>
</dbReference>
<dbReference type="InterPro" id="IPR041618">
    <property type="entry name" value="PKS_DE"/>
</dbReference>
<dbReference type="Gene3D" id="3.30.70.3290">
    <property type="match status" value="2"/>
</dbReference>
<dbReference type="InterPro" id="IPR036736">
    <property type="entry name" value="ACP-like_sf"/>
</dbReference>
<dbReference type="InterPro" id="IPR057326">
    <property type="entry name" value="KR_dom"/>
</dbReference>
<dbReference type="InterPro" id="IPR014030">
    <property type="entry name" value="Ketoacyl_synth_N"/>
</dbReference>
<dbReference type="SMART" id="SM00829">
    <property type="entry name" value="PKS_ER"/>
    <property type="match status" value="1"/>
</dbReference>
<feature type="domain" description="Carrier" evidence="10">
    <location>
        <begin position="3475"/>
        <end position="3550"/>
    </location>
</feature>
<sequence>MACRYPGGVRSPEDLWRLVAEGTDAISEFPTDRGWDLDGLYDPDPDRPGRSYAREGGFLYDAAEFDAAFFGISPREALAMDPQQRLLLETCWEAVERAGIDPHALRETRTGVFAGFTNQDYLALHEAPQGYEGYLLTGNIASFLSGRISYTFGLEGPAVTLDTACSSSLVALHLAAQALRAGECDKALVGAVSVMSAPGEFLEFSRQRGLSPDGRCRAFSADADGTGWAEGVGVLVVERLSDARRLGHRVLAVVRGSAVNQDGASNGLTAPNGPSQQRVIRAALESAGLSASDVDAVEAHGTGTKLGDPIEAQALLATYGQGREAERPLWLGSLKSNIGHTQAAAGVGGVIKMVMALREGVLPRTLHVDEPSPQVDWGSGAVELLRESRDWAPGEGWVRRAGVSAFGASGTNAHVIVEEAPAEEELPAPSALPVVPWVVSGRSPEALDGQLERLAEATDGLDPVDVGWSLAATRSAFEHRAVLVEGREVARGAVVAGGTGFVFSGQGSQRVGMGRELAAAYPAFAAALDEVCAAFEGPLRQVMFEGPAETLNDTAWAQPAIFACEVALFRLLESWGLTPDALIGHSIGELAAAHVAGVWSLEDAARIVAARGRLMGQLPPGGAMVALGVPEAEVVGLLSEEVSVAAVNGPEAVVISGEETAVLEIAARFEAEGKKVKRLKVSHAFHSSLMDPMLDDFRQVLASVTFNEPAVPMVSDVTNPEYWVRHVREAVRFHDGVQAATELGVSRFVEVGPDAALSSLVPGCVPMLRRNREEPATAVKALATLWTTGAGVNWPALYEGSGARTVDLPTYAFQRDRYWLEQSAATGDALAAGLGSAAHPLLGAVVHLAEGDGLVLTGRLSRRSHPWLVDHTVLDSVLLPGTAFLELAVWAGDQVGASTVEELTLHHPLVLPEQGALQLQVVVGHQDESGRRAVSIHSRPEPSEAEAGTDWQQHSTGVLTAAGTAPDSGEVTGAWPPAGAVPVDAADTYDRFAEAGFAYGSTFRGLRDVWRRGDEVFAEVELPAEASGDAAAFALHPALLDAALHAVGAGGLLDAEAEDASGRLPFAWSGVEIRAWGASSLRVHLVRTGDDSLALTVADASGQLVAGAEALVLRPVTAERLRADGRRAPDALFRVEWVERSLPPVEHPPTWALLAADDAPEAAGAVARYADLDDLAAAVDAGAPLPDLLVVPSLGPAATGDRLPELAHDATHRALRLAQTWIADERFATARLVLLTRRAVAARPGEQVTDPAHAAVRGLVRSAEAENPGRFVLVDVDEPADAWARLPLLAGGDETEWALRGGDALVPRLARASAGLDLPEGQPWRLETLGRGTLEGNLALAPFPDAQRPLAEGEVRVGMRAGGLNFRDVLIALGMYPGEARVGAEGAGVVLEVGPGVSGLAPGDRVMGLFYGVLGPVAVTDRRLLARVPEGWSFTEAAAVPVVFLTAYYGLVDLAGLRAGESVLVHAAAGGVGMAAVQLARHLGAEVYATASPGKWDTVRFLGVADERLANSRTLDFGQRFAEVTAGRGVDVVLNSLAGEYVDASAALLSGGGRFLEMGKTDIRRPEEIAAAHPGVSYRAFDMLEAGPDRIAEMLAALVDLFESGALRRLPVTAWDARSAGEAFRFLSQARHVGKVVLTVPEAVGPETAAGGAVLVTGAGGALGGLIARHLVTRHGVRHLILAGRRGGRTPGIARLREELTALGAQADVVACDVSDRAALASLLDTLPLTSALRGVVHAAGVLDDGIVTSLTPERVDTVLRPKVDAAWHLHELTLGLDLSFFVVFASAAATFGAAGQAGYCAANTFLDALAEHRRALGLPAVSMAWGLWGQPGGMTASLGDVDRRRMEGGGLVPLTEADGLALFDAALSHGAPTLVPARLDLAAMRRRGAAVPPVLRGLVRTAAPRAREGTDTQADGLRRRLHGLGEDEQRRIVLDLVCAQASAVLGHGSPDAVEEGRAFQEMGFDSLTAVELRNRLNAEAGTRLPATLVFDHPTPHALAARILADLAGELPGAAAPAPAVTGDSQEPLAVVGIACHFPGGVNSPEDLWELVRSGTDCMSGFPADRGWDPAGLYDPDPDRQGTTYARHGGFLHDVAGFDAAFFGISPREAVAMDPQQRLLLETSWEALERAGLDPAALRGSRTGVFVGASGQTYSSLLARAHDNYEGYLLTGSTGSVLSGRLAYTFGLEGPAVTVDTACSSSLVALHLAGQALRGGECELALVGGVAVLSTPDLFVEFSRQRGLSPDGRCKAFADTADGTAWAEGVGMVVVERLSDARRNGHRVLAVVRGSAVNQDGASNGLSAPNGPSQQRVIRQALANAGVSPAEVDVVEAHGTGTRLGDPIEAQALLATYGRDRDGEHPLWIGSLKSNIGHTQAAAGVAGLIKTVMALRHGIVPRTLHVDRLTQEVDWDSGRVDVATEERPWPEPENGRPRRAAVSAFGVSGTNAHVVVEQYPEPEPQAPDAEPTAPVVPWLLSARSATALRAQARRLLASPAVRERPHHDVGLALAVTRATHEHRAVVLGADREELLTGLAALARGETAARTAVGAAGTASRPVFVFPGQGGQWVGMAVELLDSSPVFAERFGECAGVLDPLTGWSLVGVVRGVEGCPDLDRVDVVQPVLFAVMVSLAAVWESWGVVPAAVVGHSQGEIAAACVAGALSLPDAARVVALRSQAILALAGRGGGMVSVALPAEVVEGRFGEWGEGLSVAAVNGPSSTVVSGDGAALDALFATLREEGVRVRRVPVDYASHSAHVEAIEGELARLLAPIEPRSSKVPFYSTVTGGPIDTSALDAGYWYTNLRGTVRFEETVRALLADGFRVFVESSPHPVLSVGLEETAEAVGRELVVTGSLRREEGGLDRLLLSAAELHVNGVPVDWQAVFAATPAHPVDLPTYAFEHERYWPVPAAPAPADAPTADGTADFWRAVDDGDLATVAGTLDLGDDDELGSVVPALAAWRRRHREHAELNSRRYRVTWRAIPDRAAVRPAGRWLLAAPEHPAAAAWAAAVTTELAAGGADVRVVATARANGDRAALARLIGEALGEEKPHGVLALTPLDDREHPDHPVLTVGAVDTVLLAQALGDLGHSAPLWCLTSGAVSVGAGDPLTTTAQSLVWGLGRTAVLELPDRWGGLVDLPAAPSARAVDRLLGVVGEAAEHGEDELAIRESGILVRRLSRGPRPEQPATPWKPQGTVLITGGTGAIGAQVARWAARGGAEHVVLVGRAGPAAPGAGALADELDALGARVSLIACDITDRSAVEELLKGLTAAGDPVRSVFHAAGAAEHTPFPHLTAEGIAEALAAKVAGARHLDALLEPDAVDAFVLFSSISAVWGSGGQAAYSAGNAYLDALAQARRAAGGRATSVAWGAWGGGGGMLDEERAAQLARGGVIVMDPEPAITALEHAVTDDETNLVVADVAWDRFLPAFTLHRPSPLLSDLPDVAALAAREVTNAPAADSGSWAARLAGRPPAEQRALLLDLVRTEAAAALGHASGSSVDAERAFRDLGFDSLTAVELRNRLKAATGLALAATVVFDHPTAAALADHLRGALGGAADAVSDDPLAELERLENSLFATAADYWDRPQATDRLREFLDRIAALAAARGAVPAAPDEDDDATERLEAATDDEIFDFINQELGRDQ</sequence>
<evidence type="ECO:0000256" key="6">
    <source>
        <dbReference type="ARBA" id="ARBA00023268"/>
    </source>
</evidence>
<dbReference type="PROSITE" id="PS52019">
    <property type="entry name" value="PKS_MFAS_DH"/>
    <property type="match status" value="1"/>
</dbReference>
<dbReference type="InterPro" id="IPR016035">
    <property type="entry name" value="Acyl_Trfase/lysoPLipase"/>
</dbReference>
<feature type="domain" description="Ketosynthase family 3 (KS3)" evidence="11">
    <location>
        <begin position="1"/>
        <end position="419"/>
    </location>
</feature>
<dbReference type="Pfam" id="PF00698">
    <property type="entry name" value="Acyl_transf_1"/>
    <property type="match status" value="2"/>
</dbReference>
<dbReference type="InterPro" id="IPR014031">
    <property type="entry name" value="Ketoacyl_synth_C"/>
</dbReference>
<dbReference type="PROSITE" id="PS00012">
    <property type="entry name" value="PHOSPHOPANTETHEINE"/>
    <property type="match status" value="2"/>
</dbReference>
<dbReference type="InterPro" id="IPR049552">
    <property type="entry name" value="PKS_DH_N"/>
</dbReference>
<dbReference type="SMART" id="SM00822">
    <property type="entry name" value="PKS_KR"/>
    <property type="match status" value="2"/>
</dbReference>
<evidence type="ECO:0000256" key="3">
    <source>
        <dbReference type="ARBA" id="ARBA00022553"/>
    </source>
</evidence>
<keyword evidence="7" id="KW-0012">Acyltransferase</keyword>
<evidence type="ECO:0000256" key="7">
    <source>
        <dbReference type="ARBA" id="ARBA00023315"/>
    </source>
</evidence>
<evidence type="ECO:0000259" key="11">
    <source>
        <dbReference type="PROSITE" id="PS52004"/>
    </source>
</evidence>
<dbReference type="SMART" id="SM00825">
    <property type="entry name" value="PKS_KS"/>
    <property type="match status" value="2"/>
</dbReference>
<evidence type="ECO:0000256" key="1">
    <source>
        <dbReference type="ARBA" id="ARBA00004792"/>
    </source>
</evidence>
<dbReference type="Proteomes" id="UP000278673">
    <property type="component" value="Unassembled WGS sequence"/>
</dbReference>
<dbReference type="FunFam" id="3.40.366.10:FF:000002">
    <property type="entry name" value="Probable polyketide synthase 2"/>
    <property type="match status" value="1"/>
</dbReference>
<evidence type="ECO:0000256" key="4">
    <source>
        <dbReference type="ARBA" id="ARBA00022679"/>
    </source>
</evidence>
<dbReference type="Pfam" id="PF08659">
    <property type="entry name" value="KR"/>
    <property type="match status" value="2"/>
</dbReference>
<protein>
    <submittedName>
        <fullName evidence="13">SDR family NAD(P)-dependent oxidoreductase</fullName>
    </submittedName>
</protein>
<feature type="active site" description="Proton donor; for dehydratase activity" evidence="8">
    <location>
        <position position="1041"/>
    </location>
</feature>
<feature type="domain" description="Ketosynthase family 3 (KS3)" evidence="11">
    <location>
        <begin position="2026"/>
        <end position="2454"/>
    </location>
</feature>
<dbReference type="GO" id="GO:0008270">
    <property type="term" value="F:zinc ion binding"/>
    <property type="evidence" value="ECO:0007669"/>
    <property type="project" value="InterPro"/>
</dbReference>
<feature type="region of interest" description="C-terminal hotdog fold" evidence="8">
    <location>
        <begin position="980"/>
        <end position="1122"/>
    </location>
</feature>
<dbReference type="SUPFAM" id="SSF50129">
    <property type="entry name" value="GroES-like"/>
    <property type="match status" value="1"/>
</dbReference>
<dbReference type="GO" id="GO:0004312">
    <property type="term" value="F:fatty acid synthase activity"/>
    <property type="evidence" value="ECO:0007669"/>
    <property type="project" value="TreeGrafter"/>
</dbReference>
<accession>A0A3M2LVY8</accession>
<dbReference type="InterPro" id="IPR002364">
    <property type="entry name" value="Quin_OxRdtase/zeta-crystal_CS"/>
</dbReference>
<dbReference type="InterPro" id="IPR055123">
    <property type="entry name" value="SpnB-like_Rossmann"/>
</dbReference>
<dbReference type="Gene3D" id="3.40.50.11460">
    <property type="match status" value="1"/>
</dbReference>
<dbReference type="Pfam" id="PF13602">
    <property type="entry name" value="ADH_zinc_N_2"/>
    <property type="match status" value="1"/>
</dbReference>
<evidence type="ECO:0000256" key="8">
    <source>
        <dbReference type="PROSITE-ProRule" id="PRU01363"/>
    </source>
</evidence>
<dbReference type="GO" id="GO:0006633">
    <property type="term" value="P:fatty acid biosynthetic process"/>
    <property type="evidence" value="ECO:0007669"/>
    <property type="project" value="InterPro"/>
</dbReference>
<dbReference type="InterPro" id="IPR036291">
    <property type="entry name" value="NAD(P)-bd_dom_sf"/>
</dbReference>
<evidence type="ECO:0000313" key="13">
    <source>
        <dbReference type="EMBL" id="RMI40713.1"/>
    </source>
</evidence>
<dbReference type="CDD" id="cd08952">
    <property type="entry name" value="KR_1_SDR_x"/>
    <property type="match status" value="1"/>
</dbReference>
<dbReference type="InterPro" id="IPR020841">
    <property type="entry name" value="PKS_Beta-ketoAc_synthase_dom"/>
</dbReference>
<organism evidence="13 14">
    <name type="scientific">Streptomyces triticirhizae</name>
    <dbReference type="NCBI Taxonomy" id="2483353"/>
    <lineage>
        <taxon>Bacteria</taxon>
        <taxon>Bacillati</taxon>
        <taxon>Actinomycetota</taxon>
        <taxon>Actinomycetes</taxon>
        <taxon>Kitasatosporales</taxon>
        <taxon>Streptomycetaceae</taxon>
        <taxon>Streptomyces</taxon>
    </lineage>
</organism>
<dbReference type="Gene3D" id="3.40.50.720">
    <property type="entry name" value="NAD(P)-binding Rossmann-like Domain"/>
    <property type="match status" value="2"/>
</dbReference>
<evidence type="ECO:0000259" key="10">
    <source>
        <dbReference type="PROSITE" id="PS50075"/>
    </source>
</evidence>
<dbReference type="Pfam" id="PF00109">
    <property type="entry name" value="ketoacyl-synt"/>
    <property type="match status" value="2"/>
</dbReference>
<gene>
    <name evidence="13" type="ORF">EBN88_12360</name>
</gene>
<dbReference type="Pfam" id="PF02801">
    <property type="entry name" value="Ketoacyl-synt_C"/>
    <property type="match status" value="2"/>
</dbReference>
<dbReference type="GO" id="GO:0033068">
    <property type="term" value="P:macrolide biosynthetic process"/>
    <property type="evidence" value="ECO:0007669"/>
    <property type="project" value="UniProtKB-ARBA"/>
</dbReference>
<dbReference type="GO" id="GO:0031177">
    <property type="term" value="F:phosphopantetheine binding"/>
    <property type="evidence" value="ECO:0007669"/>
    <property type="project" value="InterPro"/>
</dbReference>
<dbReference type="FunFam" id="3.40.47.10:FF:000019">
    <property type="entry name" value="Polyketide synthase type I"/>
    <property type="match status" value="2"/>
</dbReference>
<dbReference type="CDD" id="cd05195">
    <property type="entry name" value="enoyl_red"/>
    <property type="match status" value="1"/>
</dbReference>
<dbReference type="InterPro" id="IPR016036">
    <property type="entry name" value="Malonyl_transacylase_ACP-bd"/>
</dbReference>
<dbReference type="InterPro" id="IPR014043">
    <property type="entry name" value="Acyl_transferase_dom"/>
</dbReference>
<dbReference type="Gene3D" id="1.10.1200.10">
    <property type="entry name" value="ACP-like"/>
    <property type="match status" value="2"/>
</dbReference>
<dbReference type="PROSITE" id="PS52004">
    <property type="entry name" value="KS3_2"/>
    <property type="match status" value="2"/>
</dbReference>
<reference evidence="13 14" key="1">
    <citation type="submission" date="2018-10" db="EMBL/GenBank/DDBJ databases">
        <title>Isolation, diversity and antifungal activity of actinobacteria from wheat.</title>
        <authorList>
            <person name="Han C."/>
        </authorList>
    </citation>
    <scope>NUCLEOTIDE SEQUENCE [LARGE SCALE GENOMIC DNA]</scope>
    <source>
        <strain evidence="13 14">NEAU-YY642</strain>
    </source>
</reference>
<dbReference type="InterPro" id="IPR001227">
    <property type="entry name" value="Ac_transferase_dom_sf"/>
</dbReference>